<dbReference type="STRING" id="1210046.B277_02611"/>
<proteinExistence type="inferred from homology"/>
<evidence type="ECO:0000313" key="9">
    <source>
        <dbReference type="Proteomes" id="UP000288711"/>
    </source>
</evidence>
<organism evidence="6 8">
    <name type="scientific">Janibacter hoylei PVAS-1</name>
    <dbReference type="NCBI Taxonomy" id="1210046"/>
    <lineage>
        <taxon>Bacteria</taxon>
        <taxon>Bacillati</taxon>
        <taxon>Actinomycetota</taxon>
        <taxon>Actinomycetes</taxon>
        <taxon>Micrococcales</taxon>
        <taxon>Intrasporangiaceae</taxon>
        <taxon>Janibacter</taxon>
    </lineage>
</organism>
<protein>
    <submittedName>
        <fullName evidence="7">Molybdate ABC transporter substrate-binding protein</fullName>
    </submittedName>
    <submittedName>
        <fullName evidence="6">Molybdenum ABC transporter periplasmic molybdate-binding protein</fullName>
    </submittedName>
</protein>
<comment type="similarity">
    <text evidence="1">Belongs to the bacterial solute-binding protein ModA family.</text>
</comment>
<dbReference type="EMBL" id="PIPF01000010">
    <property type="protein sequence ID" value="RWU82666.1"/>
    <property type="molecule type" value="Genomic_DNA"/>
</dbReference>
<dbReference type="InterPro" id="IPR050682">
    <property type="entry name" value="ModA/WtpA"/>
</dbReference>
<feature type="binding site" evidence="4">
    <location>
        <position position="192"/>
    </location>
    <ligand>
        <name>molybdate</name>
        <dbReference type="ChEBI" id="CHEBI:36264"/>
    </ligand>
</feature>
<comment type="caution">
    <text evidence="6">The sequence shown here is derived from an EMBL/GenBank/DDBJ whole genome shotgun (WGS) entry which is preliminary data.</text>
</comment>
<keyword evidence="4" id="KW-0500">Molybdenum</keyword>
<dbReference type="EMBL" id="ALWX01000009">
    <property type="protein sequence ID" value="EKA62363.1"/>
    <property type="molecule type" value="Genomic_DNA"/>
</dbReference>
<accession>K1ETB2</accession>
<dbReference type="InterPro" id="IPR005950">
    <property type="entry name" value="ModA"/>
</dbReference>
<dbReference type="AlphaFoldDB" id="K1ETB2"/>
<evidence type="ECO:0000256" key="3">
    <source>
        <dbReference type="ARBA" id="ARBA00022729"/>
    </source>
</evidence>
<dbReference type="OrthoDB" id="9785015at2"/>
<evidence type="ECO:0000256" key="4">
    <source>
        <dbReference type="PIRSR" id="PIRSR004846-1"/>
    </source>
</evidence>
<dbReference type="GO" id="GO:0015689">
    <property type="term" value="P:molybdate ion transport"/>
    <property type="evidence" value="ECO:0007669"/>
    <property type="project" value="InterPro"/>
</dbReference>
<dbReference type="PIRSF" id="PIRSF004846">
    <property type="entry name" value="ModA"/>
    <property type="match status" value="1"/>
</dbReference>
<dbReference type="NCBIfam" id="TIGR01256">
    <property type="entry name" value="modA"/>
    <property type="match status" value="1"/>
</dbReference>
<feature type="binding site" evidence="4">
    <location>
        <position position="45"/>
    </location>
    <ligand>
        <name>molybdate</name>
        <dbReference type="ChEBI" id="CHEBI:36264"/>
    </ligand>
</feature>
<sequence>MKRIVATTATAALALALAACGSDSDSSASGGDGGTTTLNVAAAASLTASFEEIEAAFEEEHEGVDVQLQFAGSSDLASQITNGADLDVFASADEANIDKVKDAVEGEPTVFATNVLTIITEPGNPQKITGLEDLEDSDLAVVVCAEQVPCGAATATLTEQQGVTLEPASEESKVTDVLSKVTTGEADAGLVYVTDATGAGDKVEMVETKGADTVVNSYPIAALKDSKHAEDARAFVDYVTGPEGQKVLKGKGFGTP</sequence>
<dbReference type="Proteomes" id="UP000004474">
    <property type="component" value="Unassembled WGS sequence"/>
</dbReference>
<dbReference type="Pfam" id="PF13531">
    <property type="entry name" value="SBP_bac_11"/>
    <property type="match status" value="1"/>
</dbReference>
<dbReference type="GO" id="GO:0030973">
    <property type="term" value="F:molybdate ion binding"/>
    <property type="evidence" value="ECO:0007669"/>
    <property type="project" value="TreeGrafter"/>
</dbReference>
<dbReference type="RefSeq" id="WP_007924784.1">
    <property type="nucleotide sequence ID" value="NZ_ALWX01000009.1"/>
</dbReference>
<dbReference type="Proteomes" id="UP000288711">
    <property type="component" value="Unassembled WGS sequence"/>
</dbReference>
<reference evidence="7 9" key="1">
    <citation type="journal article" date="2009" name="Int. J. Syst. Evol. Microbiol.">
        <title>Janibacter hoylei sp. nov., Bacillus isronensis sp. nov. and Bacillus aryabhattai sp. nov., isolated from cryotubes used for collecting air from the upper atmosphere.</title>
        <authorList>
            <person name="Shivaji S."/>
            <person name="Chaturvedi P."/>
            <person name="Begum Z."/>
            <person name="Pindi P.K."/>
            <person name="Manorama R."/>
            <person name="Padmanaban D.A."/>
            <person name="Shouche Y.S."/>
            <person name="Pawar S."/>
            <person name="Vaishampayan P."/>
            <person name="Dutt C.B."/>
            <person name="Datta G.N."/>
            <person name="Manchanda R.K."/>
            <person name="Rao U.R."/>
            <person name="Bhargava P.M."/>
            <person name="Narlikar J.V."/>
        </authorList>
    </citation>
    <scope>NUCLEOTIDE SEQUENCE [LARGE SCALE GENOMIC DNA]</scope>
    <source>
        <strain evidence="7 9">PVAS-1</strain>
    </source>
</reference>
<dbReference type="eggNOG" id="COG0725">
    <property type="taxonomic scope" value="Bacteria"/>
</dbReference>
<dbReference type="SUPFAM" id="SSF53850">
    <property type="entry name" value="Periplasmic binding protein-like II"/>
    <property type="match status" value="1"/>
</dbReference>
<gene>
    <name evidence="7" type="primary">modA</name>
    <name evidence="6" type="ORF">B277_02611</name>
    <name evidence="7" type="ORF">CWN80_10915</name>
</gene>
<dbReference type="PROSITE" id="PS51257">
    <property type="entry name" value="PROKAR_LIPOPROTEIN"/>
    <property type="match status" value="1"/>
</dbReference>
<dbReference type="PATRIC" id="fig|1210046.3.peg.508"/>
<reference evidence="7" key="3">
    <citation type="submission" date="2017-11" db="EMBL/GenBank/DDBJ databases">
        <authorList>
            <person name="Seuylemezian A."/>
            <person name="Cooper K."/>
            <person name="Vaishampayan P."/>
        </authorList>
    </citation>
    <scope>NUCLEOTIDE SEQUENCE</scope>
    <source>
        <strain evidence="7">PVAS-1</strain>
    </source>
</reference>
<evidence type="ECO:0000256" key="5">
    <source>
        <dbReference type="SAM" id="SignalP"/>
    </source>
</evidence>
<reference evidence="6 8" key="2">
    <citation type="journal article" date="2012" name="J. Bacteriol.">
        <title>Genome Sequence of Janibacter hoylei MTCC8307, Isolated from the Stratospheric Air.</title>
        <authorList>
            <person name="Pawar S.P."/>
            <person name="Dhotre D.P."/>
            <person name="Shetty S.A."/>
            <person name="Chowdhury S.P."/>
            <person name="Chaudhari B.L."/>
            <person name="Shouche Y.S."/>
        </authorList>
    </citation>
    <scope>NUCLEOTIDE SEQUENCE [LARGE SCALE GENOMIC DNA]</scope>
    <source>
        <strain evidence="6 8">PVAS-1</strain>
    </source>
</reference>
<feature type="chain" id="PRO_5044735204" evidence="5">
    <location>
        <begin position="22"/>
        <end position="256"/>
    </location>
</feature>
<dbReference type="GO" id="GO:0046872">
    <property type="term" value="F:metal ion binding"/>
    <property type="evidence" value="ECO:0007669"/>
    <property type="project" value="UniProtKB-KW"/>
</dbReference>
<name>K1ETB2_9MICO</name>
<feature type="signal peptide" evidence="5">
    <location>
        <begin position="1"/>
        <end position="21"/>
    </location>
</feature>
<keyword evidence="2 4" id="KW-0479">Metal-binding</keyword>
<dbReference type="PANTHER" id="PTHR30632">
    <property type="entry name" value="MOLYBDATE-BINDING PERIPLASMIC PROTEIN"/>
    <property type="match status" value="1"/>
</dbReference>
<evidence type="ECO:0000256" key="1">
    <source>
        <dbReference type="ARBA" id="ARBA00009175"/>
    </source>
</evidence>
<evidence type="ECO:0000313" key="6">
    <source>
        <dbReference type="EMBL" id="EKA62363.1"/>
    </source>
</evidence>
<keyword evidence="3 5" id="KW-0732">Signal</keyword>
<feature type="binding site" evidence="4">
    <location>
        <position position="174"/>
    </location>
    <ligand>
        <name>molybdate</name>
        <dbReference type="ChEBI" id="CHEBI:36264"/>
    </ligand>
</feature>
<dbReference type="PANTHER" id="PTHR30632:SF0">
    <property type="entry name" value="SULFATE-BINDING PROTEIN"/>
    <property type="match status" value="1"/>
</dbReference>
<keyword evidence="9" id="KW-1185">Reference proteome</keyword>
<evidence type="ECO:0000256" key="2">
    <source>
        <dbReference type="ARBA" id="ARBA00022723"/>
    </source>
</evidence>
<evidence type="ECO:0000313" key="8">
    <source>
        <dbReference type="Proteomes" id="UP000004474"/>
    </source>
</evidence>
<evidence type="ECO:0000313" key="7">
    <source>
        <dbReference type="EMBL" id="RWU82666.1"/>
    </source>
</evidence>
<dbReference type="Gene3D" id="3.40.190.10">
    <property type="entry name" value="Periplasmic binding protein-like II"/>
    <property type="match status" value="2"/>
</dbReference>
<feature type="binding site" evidence="4">
    <location>
        <position position="73"/>
    </location>
    <ligand>
        <name>molybdate</name>
        <dbReference type="ChEBI" id="CHEBI:36264"/>
    </ligand>
</feature>